<feature type="region of interest" description="Disordered" evidence="1">
    <location>
        <begin position="74"/>
        <end position="103"/>
    </location>
</feature>
<sequence>NSPISSYIFRRERDEATGGNSRDSSARSQDEDLEVVVVVVGVERVLAQLLDREMGRGRLEEARHAVAAPLRRDDDEARLRRDGREHPSHVLGPLDADEDVARDDDGEGAHCCVVRVAPVERGDRRRPGHGTRVRVDGLAEVRHDRRGVRRRHVGAQRRQREGQEPAAAAELQHALAGADGEGGRCFIGVVFEHARQRDGAVPDLCARRGRRLGDLQRLGGAGQRVAEGAVVAARVALDLAAPVRRRHGGDLGRSLRRYAALEDGAHDDGISLIWSSAVVVSPAAAEGNGDAGFCRESWPPLAGAMGAGDRRAGKRLRPTKKHVWRAQERRGAVSS</sequence>
<dbReference type="EMBL" id="CAKKNE010000004">
    <property type="protein sequence ID" value="CAH0374308.1"/>
    <property type="molecule type" value="Genomic_DNA"/>
</dbReference>
<feature type="compositionally biased region" description="Basic residues" evidence="1">
    <location>
        <begin position="312"/>
        <end position="324"/>
    </location>
</feature>
<organism evidence="2 3">
    <name type="scientific">Pelagomonas calceolata</name>
    <dbReference type="NCBI Taxonomy" id="35677"/>
    <lineage>
        <taxon>Eukaryota</taxon>
        <taxon>Sar</taxon>
        <taxon>Stramenopiles</taxon>
        <taxon>Ochrophyta</taxon>
        <taxon>Pelagophyceae</taxon>
        <taxon>Pelagomonadales</taxon>
        <taxon>Pelagomonadaceae</taxon>
        <taxon>Pelagomonas</taxon>
    </lineage>
</organism>
<feature type="compositionally biased region" description="Basic and acidic residues" evidence="1">
    <location>
        <begin position="325"/>
        <end position="335"/>
    </location>
</feature>
<evidence type="ECO:0000313" key="3">
    <source>
        <dbReference type="Proteomes" id="UP000789595"/>
    </source>
</evidence>
<feature type="compositionally biased region" description="Basic and acidic residues" evidence="1">
    <location>
        <begin position="74"/>
        <end position="88"/>
    </location>
</feature>
<accession>A0A8J2SJW3</accession>
<feature type="region of interest" description="Disordered" evidence="1">
    <location>
        <begin position="1"/>
        <end position="30"/>
    </location>
</feature>
<dbReference type="AlphaFoldDB" id="A0A8J2SJW3"/>
<reference evidence="2" key="1">
    <citation type="submission" date="2021-11" db="EMBL/GenBank/DDBJ databases">
        <authorList>
            <consortium name="Genoscope - CEA"/>
            <person name="William W."/>
        </authorList>
    </citation>
    <scope>NUCLEOTIDE SEQUENCE</scope>
</reference>
<keyword evidence="3" id="KW-1185">Reference proteome</keyword>
<feature type="compositionally biased region" description="Basic residues" evidence="1">
    <location>
        <begin position="148"/>
        <end position="157"/>
    </location>
</feature>
<feature type="region of interest" description="Disordered" evidence="1">
    <location>
        <begin position="148"/>
        <end position="167"/>
    </location>
</feature>
<name>A0A8J2SJW3_9STRA</name>
<evidence type="ECO:0000256" key="1">
    <source>
        <dbReference type="SAM" id="MobiDB-lite"/>
    </source>
</evidence>
<feature type="region of interest" description="Disordered" evidence="1">
    <location>
        <begin position="304"/>
        <end position="335"/>
    </location>
</feature>
<feature type="non-terminal residue" evidence="2">
    <location>
        <position position="335"/>
    </location>
</feature>
<dbReference type="Proteomes" id="UP000789595">
    <property type="component" value="Unassembled WGS sequence"/>
</dbReference>
<protein>
    <submittedName>
        <fullName evidence="2">Uncharacterized protein</fullName>
    </submittedName>
</protein>
<feature type="non-terminal residue" evidence="2">
    <location>
        <position position="1"/>
    </location>
</feature>
<comment type="caution">
    <text evidence="2">The sequence shown here is derived from an EMBL/GenBank/DDBJ whole genome shotgun (WGS) entry which is preliminary data.</text>
</comment>
<proteinExistence type="predicted"/>
<gene>
    <name evidence="2" type="ORF">PECAL_4P15810</name>
</gene>
<evidence type="ECO:0000313" key="2">
    <source>
        <dbReference type="EMBL" id="CAH0374308.1"/>
    </source>
</evidence>